<evidence type="ECO:0000259" key="11">
    <source>
        <dbReference type="PROSITE" id="PS51198"/>
    </source>
</evidence>
<dbReference type="PANTHER" id="PTHR11070:SF2">
    <property type="entry name" value="ATP-DEPENDENT DNA HELICASE SRS2"/>
    <property type="match status" value="1"/>
</dbReference>
<protein>
    <recommendedName>
        <fullName evidence="7">DNA 3'-5' helicase</fullName>
        <ecNumber evidence="7">5.6.2.4</ecNumber>
    </recommendedName>
    <alternativeName>
        <fullName evidence="8">DNA 3'-5' helicase II</fullName>
    </alternativeName>
</protein>
<dbReference type="EMBL" id="JAQGEF010000028">
    <property type="protein sequence ID" value="MDA3616343.1"/>
    <property type="molecule type" value="Genomic_DNA"/>
</dbReference>
<dbReference type="GO" id="GO:0004386">
    <property type="term" value="F:helicase activity"/>
    <property type="evidence" value="ECO:0007669"/>
    <property type="project" value="UniProtKB-KW"/>
</dbReference>
<organism evidence="12 13">
    <name type="scientific">Polluticaenibacter yanchengensis</name>
    <dbReference type="NCBI Taxonomy" id="3014562"/>
    <lineage>
        <taxon>Bacteria</taxon>
        <taxon>Pseudomonadati</taxon>
        <taxon>Bacteroidota</taxon>
        <taxon>Chitinophagia</taxon>
        <taxon>Chitinophagales</taxon>
        <taxon>Chitinophagaceae</taxon>
        <taxon>Polluticaenibacter</taxon>
    </lineage>
</organism>
<evidence type="ECO:0000256" key="3">
    <source>
        <dbReference type="ARBA" id="ARBA00022806"/>
    </source>
</evidence>
<evidence type="ECO:0000256" key="8">
    <source>
        <dbReference type="ARBA" id="ARBA00034923"/>
    </source>
</evidence>
<evidence type="ECO:0000256" key="6">
    <source>
        <dbReference type="ARBA" id="ARBA00034617"/>
    </source>
</evidence>
<accession>A0ABT4UNJ0</accession>
<dbReference type="PANTHER" id="PTHR11070">
    <property type="entry name" value="UVRD / RECB / PCRA DNA HELICASE FAMILY MEMBER"/>
    <property type="match status" value="1"/>
</dbReference>
<comment type="catalytic activity">
    <reaction evidence="9">
        <text>ATP + H2O = ADP + phosphate + H(+)</text>
        <dbReference type="Rhea" id="RHEA:13065"/>
        <dbReference type="ChEBI" id="CHEBI:15377"/>
        <dbReference type="ChEBI" id="CHEBI:15378"/>
        <dbReference type="ChEBI" id="CHEBI:30616"/>
        <dbReference type="ChEBI" id="CHEBI:43474"/>
        <dbReference type="ChEBI" id="CHEBI:456216"/>
        <dbReference type="EC" id="5.6.2.4"/>
    </reaction>
</comment>
<name>A0ABT4UNJ0_9BACT</name>
<evidence type="ECO:0000256" key="7">
    <source>
        <dbReference type="ARBA" id="ARBA00034808"/>
    </source>
</evidence>
<comment type="caution">
    <text evidence="12">The sequence shown here is derived from an EMBL/GenBank/DDBJ whole genome shotgun (WGS) entry which is preliminary data.</text>
</comment>
<dbReference type="Pfam" id="PF13361">
    <property type="entry name" value="UvrD_C"/>
    <property type="match status" value="1"/>
</dbReference>
<dbReference type="Gene3D" id="3.40.50.300">
    <property type="entry name" value="P-loop containing nucleotide triphosphate hydrolases"/>
    <property type="match status" value="2"/>
</dbReference>
<keyword evidence="5" id="KW-0413">Isomerase</keyword>
<keyword evidence="4 10" id="KW-0067">ATP-binding</keyword>
<keyword evidence="2 10" id="KW-0378">Hydrolase</keyword>
<feature type="domain" description="UvrD-like helicase ATP-binding" evidence="11">
    <location>
        <begin position="1"/>
        <end position="247"/>
    </location>
</feature>
<dbReference type="EC" id="5.6.2.4" evidence="7"/>
<gene>
    <name evidence="12" type="ORF">O3P16_16115</name>
</gene>
<evidence type="ECO:0000256" key="2">
    <source>
        <dbReference type="ARBA" id="ARBA00022801"/>
    </source>
</evidence>
<dbReference type="InterPro" id="IPR000212">
    <property type="entry name" value="DNA_helicase_UvrD/REP"/>
</dbReference>
<evidence type="ECO:0000313" key="12">
    <source>
        <dbReference type="EMBL" id="MDA3616343.1"/>
    </source>
</evidence>
<sequence>MKPTEQQKLILDYDGNSVVIAAPGSGKTFVISEKIKGNLKNLLEHQGVIAISYTNKASTELKNRSLSNGENSMSSFFGTIDKFNLSEIIIPFAKHLFGIPKIQIKITKLSSLPKYESKNFEWFNRNLALEKLSNANIDLLKSYFLSGSILIETIGILANYVYTNSIACQNYIRARYKYIYIDEYQDSGFEQHQIFQKIKFLDIKAIAVGDLNQSIYAFSGKDAKYLEELTKDETFKYFKLDKNHRCHPSIINYSNYLLNIKTELIPTEKNLVFFSRVEGNEQAIANWLDQKIKIVQEAFNIEKRNHIAILTRTTRTSEIINIQLKEPHKLSVSNELDNNLNVWSSIFSNLLHFGYDKNFKFIDVIEVFTSYDNLKNSDLEKLKFAKQKIEGVFSATTLNKEALTAEFINVAKIIAPKSKSQESIDLLTSVLNNPIELKSYEPTNENEVNILTLHKSKGLEYDFIFHLDLYEWVFPNKKPSKNNDFKNPVFSDWTQDLNLHYVGITRARKGCWLVSSTKRTNNDGATKNGNDSEFIWKDEIKKLRFETKDTKD</sequence>
<keyword evidence="3 10" id="KW-0347">Helicase</keyword>
<evidence type="ECO:0000256" key="4">
    <source>
        <dbReference type="ARBA" id="ARBA00022840"/>
    </source>
</evidence>
<dbReference type="Pfam" id="PF13245">
    <property type="entry name" value="AAA_19"/>
    <property type="match status" value="1"/>
</dbReference>
<feature type="binding site" evidence="10">
    <location>
        <begin position="21"/>
        <end position="28"/>
    </location>
    <ligand>
        <name>ATP</name>
        <dbReference type="ChEBI" id="CHEBI:30616"/>
    </ligand>
</feature>
<dbReference type="PROSITE" id="PS51198">
    <property type="entry name" value="UVRD_HELICASE_ATP_BIND"/>
    <property type="match status" value="1"/>
</dbReference>
<evidence type="ECO:0000256" key="5">
    <source>
        <dbReference type="ARBA" id="ARBA00023235"/>
    </source>
</evidence>
<dbReference type="RefSeq" id="WP_407032672.1">
    <property type="nucleotide sequence ID" value="NZ_JAQGEF010000028.1"/>
</dbReference>
<proteinExistence type="predicted"/>
<dbReference type="InterPro" id="IPR014017">
    <property type="entry name" value="DNA_helicase_UvrD-like_C"/>
</dbReference>
<evidence type="ECO:0000313" key="13">
    <source>
        <dbReference type="Proteomes" id="UP001210231"/>
    </source>
</evidence>
<reference evidence="12 13" key="1">
    <citation type="submission" date="2022-12" db="EMBL/GenBank/DDBJ databases">
        <title>Chitinophagaceae gen. sp. nov., a new member of the family Chitinophagaceae, isolated from soil in a chemical factory.</title>
        <authorList>
            <person name="Ke Z."/>
        </authorList>
    </citation>
    <scope>NUCLEOTIDE SEQUENCE [LARGE SCALE GENOMIC DNA]</scope>
    <source>
        <strain evidence="12 13">LY-5</strain>
    </source>
</reference>
<keyword evidence="13" id="KW-1185">Reference proteome</keyword>
<dbReference type="InterPro" id="IPR027417">
    <property type="entry name" value="P-loop_NTPase"/>
</dbReference>
<comment type="catalytic activity">
    <reaction evidence="6">
        <text>Couples ATP hydrolysis with the unwinding of duplex DNA by translocating in the 3'-5' direction.</text>
        <dbReference type="EC" id="5.6.2.4"/>
    </reaction>
</comment>
<dbReference type="InterPro" id="IPR014016">
    <property type="entry name" value="UvrD-like_ATP-bd"/>
</dbReference>
<keyword evidence="1 10" id="KW-0547">Nucleotide-binding</keyword>
<dbReference type="Proteomes" id="UP001210231">
    <property type="component" value="Unassembled WGS sequence"/>
</dbReference>
<evidence type="ECO:0000256" key="1">
    <source>
        <dbReference type="ARBA" id="ARBA00022741"/>
    </source>
</evidence>
<evidence type="ECO:0000256" key="9">
    <source>
        <dbReference type="ARBA" id="ARBA00048988"/>
    </source>
</evidence>
<evidence type="ECO:0000256" key="10">
    <source>
        <dbReference type="PROSITE-ProRule" id="PRU00560"/>
    </source>
</evidence>
<dbReference type="SUPFAM" id="SSF52540">
    <property type="entry name" value="P-loop containing nucleoside triphosphate hydrolases"/>
    <property type="match status" value="1"/>
</dbReference>